<feature type="compositionally biased region" description="Basic and acidic residues" evidence="1">
    <location>
        <begin position="109"/>
        <end position="123"/>
    </location>
</feature>
<protein>
    <submittedName>
        <fullName evidence="2">Uncharacterized protein</fullName>
    </submittedName>
</protein>
<reference evidence="2 3" key="1">
    <citation type="submission" date="2021-07" db="EMBL/GenBank/DDBJ databases">
        <authorList>
            <consortium name="Genoscope - CEA"/>
            <person name="William W."/>
        </authorList>
    </citation>
    <scope>NUCLEOTIDE SEQUENCE [LARGE SCALE GENOMIC DNA]</scope>
</reference>
<dbReference type="AlphaFoldDB" id="A0A8D9H6B7"/>
<dbReference type="Proteomes" id="UP000694005">
    <property type="component" value="Chromosome A02"/>
</dbReference>
<name>A0A8D9H6B7_BRACM</name>
<gene>
    <name evidence="2" type="ORF">BRAPAZ1V2_A02P27450.2</name>
</gene>
<dbReference type="Gramene" id="A02p27450.2_BraZ1">
    <property type="protein sequence ID" value="A02p27450.2_BraZ1.CDS"/>
    <property type="gene ID" value="A02g27450.2_BraZ1"/>
</dbReference>
<feature type="compositionally biased region" description="Polar residues" evidence="1">
    <location>
        <begin position="30"/>
        <end position="39"/>
    </location>
</feature>
<proteinExistence type="predicted"/>
<sequence length="123" mass="13757">MGFLVESVLRFSSLVKFEVTEEPLFDKEGNSANKAVSSRTKNHLSKSKRQGEGGFRNQTRLEGTYQTVQHLVSLPEAYRFTHLLRLHPSRKPHRGVTPLGGRAGKVGKGRGEQANGRRGERTK</sequence>
<evidence type="ECO:0000313" key="3">
    <source>
        <dbReference type="Proteomes" id="UP000694005"/>
    </source>
</evidence>
<accession>A0A8D9H6B7</accession>
<feature type="compositionally biased region" description="Basic residues" evidence="1">
    <location>
        <begin position="85"/>
        <end position="94"/>
    </location>
</feature>
<organism evidence="2 3">
    <name type="scientific">Brassica campestris</name>
    <name type="common">Field mustard</name>
    <dbReference type="NCBI Taxonomy" id="3711"/>
    <lineage>
        <taxon>Eukaryota</taxon>
        <taxon>Viridiplantae</taxon>
        <taxon>Streptophyta</taxon>
        <taxon>Embryophyta</taxon>
        <taxon>Tracheophyta</taxon>
        <taxon>Spermatophyta</taxon>
        <taxon>Magnoliopsida</taxon>
        <taxon>eudicotyledons</taxon>
        <taxon>Gunneridae</taxon>
        <taxon>Pentapetalae</taxon>
        <taxon>rosids</taxon>
        <taxon>malvids</taxon>
        <taxon>Brassicales</taxon>
        <taxon>Brassicaceae</taxon>
        <taxon>Brassiceae</taxon>
        <taxon>Brassica</taxon>
    </lineage>
</organism>
<feature type="region of interest" description="Disordered" evidence="1">
    <location>
        <begin position="26"/>
        <end position="62"/>
    </location>
</feature>
<feature type="region of interest" description="Disordered" evidence="1">
    <location>
        <begin position="85"/>
        <end position="123"/>
    </location>
</feature>
<evidence type="ECO:0000256" key="1">
    <source>
        <dbReference type="SAM" id="MobiDB-lite"/>
    </source>
</evidence>
<dbReference type="EMBL" id="LS974618">
    <property type="protein sequence ID" value="CAG7893793.1"/>
    <property type="molecule type" value="Genomic_DNA"/>
</dbReference>
<evidence type="ECO:0000313" key="2">
    <source>
        <dbReference type="EMBL" id="CAG7893793.1"/>
    </source>
</evidence>